<gene>
    <name evidence="1" type="ORF">P256_02316</name>
</gene>
<dbReference type="EMBL" id="AYER01000010">
    <property type="protein sequence ID" value="ESK37261.1"/>
    <property type="molecule type" value="Genomic_DNA"/>
</dbReference>
<sequence>MNFQVIFEKFKNSSNGTDTFKQLKLQCELALKSPLNELESTALLIIYNFAKNYVLLYEDQEVTPIFSEKVKYQLTEYMSELAISLSSNDPHMILSALNTISQHYMTSSRIF</sequence>
<dbReference type="Proteomes" id="UP000023785">
    <property type="component" value="Unassembled WGS sequence"/>
</dbReference>
<comment type="caution">
    <text evidence="1">The sequence shown here is derived from an EMBL/GenBank/DDBJ whole genome shotgun (WGS) entry which is preliminary data.</text>
</comment>
<evidence type="ECO:0000313" key="2">
    <source>
        <dbReference type="Proteomes" id="UP000023785"/>
    </source>
</evidence>
<dbReference type="OrthoDB" id="8966094at2"/>
<reference evidence="1 2" key="1">
    <citation type="submission" date="2013-10" db="EMBL/GenBank/DDBJ databases">
        <title>The Genome Sequence of Acinetobacter nectaris CIP 110549.</title>
        <authorList>
            <consortium name="The Broad Institute Genomics Platform"/>
            <consortium name="The Broad Institute Genome Sequencing Center for Infectious Disease"/>
            <person name="Cerqueira G."/>
            <person name="Feldgarden M."/>
            <person name="Courvalin P."/>
            <person name="Grillot-Courvalin C."/>
            <person name="Clermont D."/>
            <person name="Rocha E."/>
            <person name="Yoon E.-J."/>
            <person name="Nemec A."/>
            <person name="Young S.K."/>
            <person name="Zeng Q."/>
            <person name="Gargeya S."/>
            <person name="Fitzgerald M."/>
            <person name="Abouelleil A."/>
            <person name="Alvarado L."/>
            <person name="Berlin A.M."/>
            <person name="Chapman S.B."/>
            <person name="Gainer-Dewar J."/>
            <person name="Goldberg J."/>
            <person name="Gnerre S."/>
            <person name="Griggs A."/>
            <person name="Gujja S."/>
            <person name="Hansen M."/>
            <person name="Howarth C."/>
            <person name="Imamovic A."/>
            <person name="Ireland A."/>
            <person name="Larimer J."/>
            <person name="McCowan C."/>
            <person name="Murphy C."/>
            <person name="Pearson M."/>
            <person name="Poon T.W."/>
            <person name="Priest M."/>
            <person name="Roberts A."/>
            <person name="Saif S."/>
            <person name="Shea T."/>
            <person name="Sykes S."/>
            <person name="Wortman J."/>
            <person name="Nusbaum C."/>
            <person name="Birren B."/>
        </authorList>
    </citation>
    <scope>NUCLEOTIDE SEQUENCE [LARGE SCALE GENOMIC DNA]</scope>
    <source>
        <strain evidence="1 2">CIP 110549</strain>
    </source>
</reference>
<name>V2THX1_9GAMM</name>
<dbReference type="eggNOG" id="ENOG50338K3">
    <property type="taxonomic scope" value="Bacteria"/>
</dbReference>
<dbReference type="RefSeq" id="WP_023273926.1">
    <property type="nucleotide sequence ID" value="NZ_KI530736.1"/>
</dbReference>
<dbReference type="HOGENOM" id="CLU_173925_0_0_6"/>
<dbReference type="AlphaFoldDB" id="V2THX1"/>
<organism evidence="1 2">
    <name type="scientific">Acinetobacter nectaris CIP 110549</name>
    <dbReference type="NCBI Taxonomy" id="1392540"/>
    <lineage>
        <taxon>Bacteria</taxon>
        <taxon>Pseudomonadati</taxon>
        <taxon>Pseudomonadota</taxon>
        <taxon>Gammaproteobacteria</taxon>
        <taxon>Moraxellales</taxon>
        <taxon>Moraxellaceae</taxon>
        <taxon>Acinetobacter</taxon>
    </lineage>
</organism>
<accession>V2THX1</accession>
<evidence type="ECO:0000313" key="1">
    <source>
        <dbReference type="EMBL" id="ESK37261.1"/>
    </source>
</evidence>
<keyword evidence="2" id="KW-1185">Reference proteome</keyword>
<protein>
    <submittedName>
        <fullName evidence="1">Uncharacterized protein</fullName>
    </submittedName>
</protein>
<proteinExistence type="predicted"/>